<dbReference type="PATRIC" id="fig|1121362.3.peg.2517"/>
<feature type="transmembrane region" description="Helical" evidence="11">
    <location>
        <begin position="301"/>
        <end position="325"/>
    </location>
</feature>
<proteinExistence type="predicted"/>
<keyword evidence="6 11" id="KW-1133">Transmembrane helix</keyword>
<feature type="transmembrane region" description="Helical" evidence="11">
    <location>
        <begin position="638"/>
        <end position="657"/>
    </location>
</feature>
<keyword evidence="7" id="KW-0406">Ion transport</keyword>
<dbReference type="PRINTS" id="PR01434">
    <property type="entry name" value="NADHDHGNASE5"/>
</dbReference>
<evidence type="ECO:0000259" key="14">
    <source>
        <dbReference type="Pfam" id="PF04039"/>
    </source>
</evidence>
<gene>
    <name evidence="17" type="ORF">A605_12390</name>
</gene>
<dbReference type="Pfam" id="PF00361">
    <property type="entry name" value="Proton_antipo_M"/>
    <property type="match status" value="1"/>
</dbReference>
<dbReference type="GO" id="GO:0015297">
    <property type="term" value="F:antiporter activity"/>
    <property type="evidence" value="ECO:0007669"/>
    <property type="project" value="UniProtKB-KW"/>
</dbReference>
<feature type="transmembrane region" description="Helical" evidence="11">
    <location>
        <begin position="110"/>
        <end position="131"/>
    </location>
</feature>
<dbReference type="EMBL" id="CP003697">
    <property type="protein sequence ID" value="AGF73474.1"/>
    <property type="molecule type" value="Genomic_DNA"/>
</dbReference>
<feature type="transmembrane region" description="Helical" evidence="11">
    <location>
        <begin position="848"/>
        <end position="870"/>
    </location>
</feature>
<keyword evidence="3" id="KW-0050">Antiport</keyword>
<dbReference type="KEGG" id="chn:A605_12390"/>
<dbReference type="Pfam" id="PF00662">
    <property type="entry name" value="Proton_antipo_N"/>
    <property type="match status" value="1"/>
</dbReference>
<evidence type="ECO:0000256" key="11">
    <source>
        <dbReference type="SAM" id="Phobius"/>
    </source>
</evidence>
<keyword evidence="5 9" id="KW-0812">Transmembrane</keyword>
<feature type="transmembrane region" description="Helical" evidence="11">
    <location>
        <begin position="86"/>
        <end position="104"/>
    </location>
</feature>
<dbReference type="InterPro" id="IPR001750">
    <property type="entry name" value="ND/Mrp_TM"/>
</dbReference>
<dbReference type="GO" id="GO:0005886">
    <property type="term" value="C:plasma membrane"/>
    <property type="evidence" value="ECO:0007669"/>
    <property type="project" value="UniProtKB-SubCell"/>
</dbReference>
<feature type="domain" description="Na+/H+ antiporter MnhB subunit-related protein" evidence="14">
    <location>
        <begin position="790"/>
        <end position="912"/>
    </location>
</feature>
<dbReference type="eggNOG" id="COG1009">
    <property type="taxonomic scope" value="Bacteria"/>
</dbReference>
<dbReference type="PANTHER" id="PTHR43373">
    <property type="entry name" value="NA(+)/H(+) ANTIPORTER SUBUNIT"/>
    <property type="match status" value="1"/>
</dbReference>
<dbReference type="PANTHER" id="PTHR43373:SF1">
    <property type="entry name" value="NA(+)_H(+) ANTIPORTER SUBUNIT A"/>
    <property type="match status" value="1"/>
</dbReference>
<feature type="domain" description="NADH:quinone oxidoreductase/Mrp antiporter transmembrane" evidence="12">
    <location>
        <begin position="106"/>
        <end position="380"/>
    </location>
</feature>
<feature type="transmembrane region" description="Helical" evidence="11">
    <location>
        <begin position="733"/>
        <end position="752"/>
    </location>
</feature>
<feature type="domain" description="NADH-Ubiquinone oxidoreductase (complex I) chain 5 N-terminal" evidence="13">
    <location>
        <begin position="41"/>
        <end position="84"/>
    </location>
</feature>
<evidence type="ECO:0000259" key="13">
    <source>
        <dbReference type="Pfam" id="PF00662"/>
    </source>
</evidence>
<evidence type="ECO:0000256" key="1">
    <source>
        <dbReference type="ARBA" id="ARBA00004651"/>
    </source>
</evidence>
<feature type="transmembrane region" description="Helical" evidence="11">
    <location>
        <begin position="185"/>
        <end position="209"/>
    </location>
</feature>
<feature type="transmembrane region" description="Helical" evidence="11">
    <location>
        <begin position="589"/>
        <end position="606"/>
    </location>
</feature>
<feature type="domain" description="MrpA C-terminal/MbhE" evidence="16">
    <location>
        <begin position="677"/>
        <end position="757"/>
    </location>
</feature>
<evidence type="ECO:0000256" key="5">
    <source>
        <dbReference type="ARBA" id="ARBA00022692"/>
    </source>
</evidence>
<dbReference type="Proteomes" id="UP000011723">
    <property type="component" value="Chromosome"/>
</dbReference>
<feature type="transmembrane region" description="Helical" evidence="11">
    <location>
        <begin position="792"/>
        <end position="811"/>
    </location>
</feature>
<feature type="transmembrane region" description="Helical" evidence="11">
    <location>
        <begin position="441"/>
        <end position="460"/>
    </location>
</feature>
<dbReference type="InterPro" id="IPR046806">
    <property type="entry name" value="MrpA_C/MbhE"/>
</dbReference>
<accession>M1N0P9</accession>
<feature type="transmembrane region" description="Helical" evidence="11">
    <location>
        <begin position="677"/>
        <end position="697"/>
    </location>
</feature>
<dbReference type="InterPro" id="IPR025383">
    <property type="entry name" value="MrpA_C/MbhD"/>
</dbReference>
<feature type="transmembrane region" description="Helical" evidence="11">
    <location>
        <begin position="486"/>
        <end position="507"/>
    </location>
</feature>
<protein>
    <submittedName>
        <fullName evidence="17">Putative monovalent cation/H+ antiporter subunit A</fullName>
    </submittedName>
</protein>
<feature type="transmembrane region" description="Helical" evidence="11">
    <location>
        <begin position="613"/>
        <end position="632"/>
    </location>
</feature>
<evidence type="ECO:0000259" key="15">
    <source>
        <dbReference type="Pfam" id="PF13244"/>
    </source>
</evidence>
<feature type="transmembrane region" description="Helical" evidence="11">
    <location>
        <begin position="817"/>
        <end position="836"/>
    </location>
</feature>
<dbReference type="AlphaFoldDB" id="M1N0P9"/>
<dbReference type="InterPro" id="IPR050616">
    <property type="entry name" value="CPA3_Na-H_Antiporter_A"/>
</dbReference>
<organism evidence="17 18">
    <name type="scientific">Corynebacterium halotolerans YIM 70093 = DSM 44683</name>
    <dbReference type="NCBI Taxonomy" id="1121362"/>
    <lineage>
        <taxon>Bacteria</taxon>
        <taxon>Bacillati</taxon>
        <taxon>Actinomycetota</taxon>
        <taxon>Actinomycetes</taxon>
        <taxon>Mycobacteriales</taxon>
        <taxon>Corynebacteriaceae</taxon>
        <taxon>Corynebacterium</taxon>
    </lineage>
</organism>
<reference evidence="17 18" key="1">
    <citation type="journal article" date="2012" name="Stand. Genomic Sci.">
        <title>Genome sequence of the halotolerant bacterium Corynebacterium halotolerans type strain YIM 70093(T) (= DSM 44683(T)).</title>
        <authorList>
            <person name="Ruckert C."/>
            <person name="Albersmeier A."/>
            <person name="Al-Dilaimi A."/>
            <person name="Niehaus K."/>
            <person name="Szczepanowski R."/>
            <person name="Kalinowski J."/>
        </authorList>
    </citation>
    <scope>NUCLEOTIDE SEQUENCE [LARGE SCALE GENOMIC DNA]</scope>
    <source>
        <strain evidence="17">YIM 70093</strain>
    </source>
</reference>
<evidence type="ECO:0000259" key="16">
    <source>
        <dbReference type="Pfam" id="PF20501"/>
    </source>
</evidence>
<evidence type="ECO:0000256" key="2">
    <source>
        <dbReference type="ARBA" id="ARBA00022448"/>
    </source>
</evidence>
<keyword evidence="2" id="KW-0813">Transport</keyword>
<feature type="transmembrane region" description="Helical" evidence="11">
    <location>
        <begin position="346"/>
        <end position="369"/>
    </location>
</feature>
<feature type="transmembrane region" description="Helical" evidence="11">
    <location>
        <begin position="555"/>
        <end position="577"/>
    </location>
</feature>
<feature type="transmembrane region" description="Helical" evidence="11">
    <location>
        <begin position="389"/>
        <end position="411"/>
    </location>
</feature>
<evidence type="ECO:0000256" key="9">
    <source>
        <dbReference type="RuleBase" id="RU000320"/>
    </source>
</evidence>
<evidence type="ECO:0000313" key="18">
    <source>
        <dbReference type="Proteomes" id="UP000011723"/>
    </source>
</evidence>
<keyword evidence="18" id="KW-1185">Reference proteome</keyword>
<name>M1N0P9_9CORY</name>
<comment type="subcellular location">
    <subcellularLocation>
        <location evidence="1">Cell membrane</location>
        <topology evidence="1">Multi-pass membrane protein</topology>
    </subcellularLocation>
    <subcellularLocation>
        <location evidence="9">Membrane</location>
        <topology evidence="9">Multi-pass membrane protein</topology>
    </subcellularLocation>
</comment>
<evidence type="ECO:0000256" key="10">
    <source>
        <dbReference type="SAM" id="MobiDB-lite"/>
    </source>
</evidence>
<dbReference type="Pfam" id="PF04039">
    <property type="entry name" value="MnhB"/>
    <property type="match status" value="1"/>
</dbReference>
<dbReference type="HOGENOM" id="CLU_007100_2_0_11"/>
<evidence type="ECO:0000256" key="4">
    <source>
        <dbReference type="ARBA" id="ARBA00022475"/>
    </source>
</evidence>
<keyword evidence="4" id="KW-1003">Cell membrane</keyword>
<dbReference type="GO" id="GO:0006811">
    <property type="term" value="P:monoatomic ion transport"/>
    <property type="evidence" value="ECO:0007669"/>
    <property type="project" value="UniProtKB-KW"/>
</dbReference>
<dbReference type="Pfam" id="PF20501">
    <property type="entry name" value="MbhE"/>
    <property type="match status" value="1"/>
</dbReference>
<keyword evidence="8 11" id="KW-0472">Membrane</keyword>
<dbReference type="InterPro" id="IPR007182">
    <property type="entry name" value="MnhB"/>
</dbReference>
<evidence type="ECO:0000256" key="8">
    <source>
        <dbReference type="ARBA" id="ARBA00023136"/>
    </source>
</evidence>
<feature type="transmembrane region" description="Helical" evidence="11">
    <location>
        <begin position="249"/>
        <end position="269"/>
    </location>
</feature>
<dbReference type="NCBIfam" id="NF009284">
    <property type="entry name" value="PRK12644.1"/>
    <property type="match status" value="1"/>
</dbReference>
<dbReference type="STRING" id="1121362.A605_12390"/>
<evidence type="ECO:0000256" key="6">
    <source>
        <dbReference type="ARBA" id="ARBA00022989"/>
    </source>
</evidence>
<evidence type="ECO:0000313" key="17">
    <source>
        <dbReference type="EMBL" id="AGF73474.1"/>
    </source>
</evidence>
<feature type="region of interest" description="Disordered" evidence="10">
    <location>
        <begin position="933"/>
        <end position="1004"/>
    </location>
</feature>
<feature type="compositionally biased region" description="Low complexity" evidence="10">
    <location>
        <begin position="963"/>
        <end position="983"/>
    </location>
</feature>
<feature type="transmembrane region" description="Helical" evidence="11">
    <location>
        <begin position="276"/>
        <end position="295"/>
    </location>
</feature>
<dbReference type="Pfam" id="PF13244">
    <property type="entry name" value="MbhD"/>
    <property type="match status" value="1"/>
</dbReference>
<evidence type="ECO:0000259" key="12">
    <source>
        <dbReference type="Pfam" id="PF00361"/>
    </source>
</evidence>
<feature type="transmembrane region" description="Helical" evidence="11">
    <location>
        <begin position="143"/>
        <end position="165"/>
    </location>
</feature>
<sequence length="1004" mass="107924">MGRPAFGVLALVPAAGFLWVLSLFLDGTFRDDGELNTNIEWMAAAHLNLDFRLDPLAGLFSLIVLGVGALVLLYCWGYFDSNPRRLSIFGAEMVAFAMAMFGLVTSDNFLLMYVFWEITSVLSFLLVGYYGERASSRRAAGQALMVTVMGGLAMLVGIILLGRQTGVWRLSEIGEFADFTTTPHITAAIVLILAGALTKSAIAPFHFWLPGAMAAPTPVSAYLHSAAMVKAGIYLIARLAPDFNVVNTWHLVVIPLALLTMIMTGWMALRQKDLKLILAYGTVSQLGFIAAVMAIGSREAMMAGLALTFSHSLFKATLFMIVGAIDHTAGTRDIRKLSGLGRRQPLLTVLAVLSAASMAGVPPLFGFIAKESSLESVLHEPLLVGMPRNLMMVGLVVGSVLTMAYALYFLYGAFAVKPLDHPSGGGTSEAVEQMHPIRLKLWAAPFVLTVLTVLLGLWPAPLDAAIGFHLDAIAPLAPGEEAGHLALWHGFTLPLLLTVIIILGGVIMHWRRDLVAKAQLEEPALGSADSAYDAILDFFRRLSLRLTASTQRGSLTGNLAIIFGVLITLPIIVVVLGERTDVRLMLWDTPWQALASVVIIIVAIAATQMDNRLSAVIMVGITGYSLAFIFALHGAPDLALTQTLVETVLMVVFMLVLRKLPTSTEWKQSPKAKRLRAWLSIAVGLSVTIIVMFAINARTAEPISRFMPDLAYEIGHGSNAVNVLLVDLRAWDTFGEISVLVIAATGVASLIYRTRSFSRESRRPTLRVTGRRWLAAGVETEKQQNRSLMVDVATRVLFPSMMVVSIYFFFAGHNAPGGGFAGGLVAALAFTLRYIAGGRAELEEALPIDAGRILGTGLLLSAAAAFWPMFLGRPPLSSDYWEFTLPLVGTVTVPSALLFDAGVYLIVVGLIMHILTSLGGQLDLEEEMRKQRARDRARSMARAAERRQKVRVAPGGASGGPQPGVDGAASPGGQPAGGEIPDAPDADPKPEPGPTDITREGDEK</sequence>
<evidence type="ECO:0000256" key="3">
    <source>
        <dbReference type="ARBA" id="ARBA00022449"/>
    </source>
</evidence>
<dbReference type="eggNOG" id="COG2111">
    <property type="taxonomic scope" value="Bacteria"/>
</dbReference>
<feature type="compositionally biased region" description="Basic and acidic residues" evidence="10">
    <location>
        <begin position="933"/>
        <end position="947"/>
    </location>
</feature>
<feature type="domain" description="MrpA C-terminal/MbhD" evidence="15">
    <location>
        <begin position="597"/>
        <end position="661"/>
    </location>
</feature>
<evidence type="ECO:0000256" key="7">
    <source>
        <dbReference type="ARBA" id="ARBA00023065"/>
    </source>
</evidence>
<feature type="transmembrane region" description="Helical" evidence="11">
    <location>
        <begin position="56"/>
        <end position="79"/>
    </location>
</feature>
<dbReference type="InterPro" id="IPR001516">
    <property type="entry name" value="Proton_antipo_N"/>
</dbReference>